<dbReference type="RefSeq" id="WP_169280113.1">
    <property type="nucleotide sequence ID" value="NZ_CP051680.1"/>
</dbReference>
<dbReference type="GO" id="GO:0016740">
    <property type="term" value="F:transferase activity"/>
    <property type="evidence" value="ECO:0007669"/>
    <property type="project" value="UniProtKB-KW"/>
</dbReference>
<dbReference type="SUPFAM" id="SSF48452">
    <property type="entry name" value="TPR-like"/>
    <property type="match status" value="1"/>
</dbReference>
<dbReference type="PANTHER" id="PTHR43630:SF2">
    <property type="entry name" value="GLYCOSYLTRANSFERASE"/>
    <property type="match status" value="1"/>
</dbReference>
<dbReference type="AlphaFoldDB" id="A0A7Z2ZL42"/>
<feature type="domain" description="Glycosyltransferase 2-like" evidence="1">
    <location>
        <begin position="5"/>
        <end position="144"/>
    </location>
</feature>
<organism evidence="2 3">
    <name type="scientific">Cohnella herbarum</name>
    <dbReference type="NCBI Taxonomy" id="2728023"/>
    <lineage>
        <taxon>Bacteria</taxon>
        <taxon>Bacillati</taxon>
        <taxon>Bacillota</taxon>
        <taxon>Bacilli</taxon>
        <taxon>Bacillales</taxon>
        <taxon>Paenibacillaceae</taxon>
        <taxon>Cohnella</taxon>
    </lineage>
</organism>
<dbReference type="KEGG" id="cheb:HH215_11965"/>
<keyword evidence="2" id="KW-0808">Transferase</keyword>
<dbReference type="SUPFAM" id="SSF53448">
    <property type="entry name" value="Nucleotide-diphospho-sugar transferases"/>
    <property type="match status" value="1"/>
</dbReference>
<name>A0A7Z2ZL42_9BACL</name>
<dbReference type="Gene3D" id="3.90.550.10">
    <property type="entry name" value="Spore Coat Polysaccharide Biosynthesis Protein SpsA, Chain A"/>
    <property type="match status" value="1"/>
</dbReference>
<evidence type="ECO:0000259" key="1">
    <source>
        <dbReference type="Pfam" id="PF00535"/>
    </source>
</evidence>
<sequence>MVTVSLCMMVKNEEAVLARCLDSVSDLVDEINIVDTGSSDSTVDIARNYTDRVFFFKWTGNFAEARNESFSHATQDYIFFLDADDVLLERDREAFKQLKETLDPRIDSVSMFYHNGEDEFGNVTLRYRRNRLVKRSRNFIWEGDCHNYLKVAGRIVNSDIAVTHRKIKHSAGRNLDIYKMKIERGDTFTARDHFYHGNELRENQHYREAIESYKNNLATNEGWVDEKINACINMADCYRFLNERDNELPSLFKSFEYSSPRPEVLCRIGDHFKHKKDFRTAAYWYELATNIPEDNEQWSFHYPAYRTWYPHLQLCVCYYYLNRFVTSNWHNEEARKYRPEDRLILHNKKLLEFKLS</sequence>
<dbReference type="EMBL" id="CP051680">
    <property type="protein sequence ID" value="QJD83826.1"/>
    <property type="molecule type" value="Genomic_DNA"/>
</dbReference>
<reference evidence="2 3" key="1">
    <citation type="submission" date="2020-04" db="EMBL/GenBank/DDBJ databases">
        <title>Genome sequencing of novel species.</title>
        <authorList>
            <person name="Heo J."/>
            <person name="Kim S.-J."/>
            <person name="Kim J.-S."/>
            <person name="Hong S.-B."/>
            <person name="Kwon S.-W."/>
        </authorList>
    </citation>
    <scope>NUCLEOTIDE SEQUENCE [LARGE SCALE GENOMIC DNA]</scope>
    <source>
        <strain evidence="2 3">MFER-1</strain>
    </source>
</reference>
<gene>
    <name evidence="2" type="ORF">HH215_11965</name>
</gene>
<evidence type="ECO:0000313" key="2">
    <source>
        <dbReference type="EMBL" id="QJD83826.1"/>
    </source>
</evidence>
<accession>A0A7Z2ZL42</accession>
<dbReference type="InterPro" id="IPR001173">
    <property type="entry name" value="Glyco_trans_2-like"/>
</dbReference>
<protein>
    <submittedName>
        <fullName evidence="2">Glycosyltransferase family 2 protein</fullName>
    </submittedName>
</protein>
<dbReference type="InterPro" id="IPR011990">
    <property type="entry name" value="TPR-like_helical_dom_sf"/>
</dbReference>
<dbReference type="InterPro" id="IPR029044">
    <property type="entry name" value="Nucleotide-diphossugar_trans"/>
</dbReference>
<keyword evidence="3" id="KW-1185">Reference proteome</keyword>
<dbReference type="Gene3D" id="1.25.40.10">
    <property type="entry name" value="Tetratricopeptide repeat domain"/>
    <property type="match status" value="1"/>
</dbReference>
<evidence type="ECO:0000313" key="3">
    <source>
        <dbReference type="Proteomes" id="UP000502248"/>
    </source>
</evidence>
<dbReference type="CDD" id="cd02511">
    <property type="entry name" value="Beta4Glucosyltransferase"/>
    <property type="match status" value="1"/>
</dbReference>
<dbReference type="Proteomes" id="UP000502248">
    <property type="component" value="Chromosome"/>
</dbReference>
<dbReference type="PANTHER" id="PTHR43630">
    <property type="entry name" value="POLY-BETA-1,6-N-ACETYL-D-GLUCOSAMINE SYNTHASE"/>
    <property type="match status" value="1"/>
</dbReference>
<proteinExistence type="predicted"/>
<dbReference type="Pfam" id="PF00535">
    <property type="entry name" value="Glycos_transf_2"/>
    <property type="match status" value="1"/>
</dbReference>